<evidence type="ECO:0000313" key="2">
    <source>
        <dbReference type="Proteomes" id="UP001162811"/>
    </source>
</evidence>
<proteinExistence type="predicted"/>
<comment type="caution">
    <text evidence="1">The sequence shown here is derived from an EMBL/GenBank/DDBJ whole genome shotgun (WGS) entry which is preliminary data.</text>
</comment>
<protein>
    <submittedName>
        <fullName evidence="1">Substrate-binding domain-containing protein</fullName>
    </submittedName>
</protein>
<dbReference type="EMBL" id="JAMXHT010000005">
    <property type="protein sequence ID" value="MCO5399433.1"/>
    <property type="molecule type" value="Genomic_DNA"/>
</dbReference>
<evidence type="ECO:0000313" key="1">
    <source>
        <dbReference type="EMBL" id="MCO5399433.1"/>
    </source>
</evidence>
<accession>A0ABT1ALX7</accession>
<dbReference type="SUPFAM" id="SSF53850">
    <property type="entry name" value="Periplasmic binding protein-like II"/>
    <property type="match status" value="1"/>
</dbReference>
<keyword evidence="2" id="KW-1185">Reference proteome</keyword>
<gene>
    <name evidence="1" type="ORF">NG900_14640</name>
</gene>
<reference evidence="1" key="2">
    <citation type="journal article" date="2023" name="Front. Microbiol.">
        <title>Ralstonia chuxiongensis sp. nov., Ralstonia mojiangensis sp. nov., and Ralstonia soli sp. nov., isolated from tobacco fields, are three novel species in the family Burkholderiaceae.</title>
        <authorList>
            <person name="Lu C.H."/>
            <person name="Zhang Y.Y."/>
            <person name="Jiang N."/>
            <person name="Chen W."/>
            <person name="Shao X."/>
            <person name="Zhao Z.M."/>
            <person name="Lu W.L."/>
            <person name="Hu X."/>
            <person name="Xi Y.X."/>
            <person name="Zou S.Y."/>
            <person name="Wei Q.J."/>
            <person name="Lin Z.L."/>
            <person name="Gong L."/>
            <person name="Gai X.T."/>
            <person name="Zhang L.Q."/>
            <person name="Li J.Y."/>
            <person name="Jin Y."/>
            <person name="Xia Z.Y."/>
        </authorList>
    </citation>
    <scope>NUCLEOTIDE SEQUENCE</scope>
    <source>
        <strain evidence="1">21MJYT02-11</strain>
    </source>
</reference>
<sequence>MVPHIQYVGPLPPAIQNDTVYAAGLSAHAKSVKDAQTLLDALGSKEAAALLERKGMEPATPQ</sequence>
<reference evidence="1" key="1">
    <citation type="submission" date="2022-06" db="EMBL/GenBank/DDBJ databases">
        <authorList>
            <person name="Lu C.-H."/>
        </authorList>
    </citation>
    <scope>NUCLEOTIDE SEQUENCE</scope>
    <source>
        <strain evidence="1">21MJYT02-11</strain>
    </source>
</reference>
<organism evidence="1 2">
    <name type="scientific">Ralstonia soli</name>
    <dbReference type="NCBI Taxonomy" id="2953896"/>
    <lineage>
        <taxon>Bacteria</taxon>
        <taxon>Pseudomonadati</taxon>
        <taxon>Pseudomonadota</taxon>
        <taxon>Betaproteobacteria</taxon>
        <taxon>Burkholderiales</taxon>
        <taxon>Burkholderiaceae</taxon>
        <taxon>Ralstonia</taxon>
    </lineage>
</organism>
<dbReference type="RefSeq" id="WP_252681598.1">
    <property type="nucleotide sequence ID" value="NZ_JAMXHT010000005.1"/>
</dbReference>
<dbReference type="Pfam" id="PF13531">
    <property type="entry name" value="SBP_bac_11"/>
    <property type="match status" value="1"/>
</dbReference>
<dbReference type="Proteomes" id="UP001162811">
    <property type="component" value="Unassembled WGS sequence"/>
</dbReference>
<name>A0ABT1ALX7_9RALS</name>